<keyword evidence="1" id="KW-1133">Transmembrane helix</keyword>
<dbReference type="EMBL" id="FOGN01000009">
    <property type="protein sequence ID" value="SES34926.1"/>
    <property type="molecule type" value="Genomic_DNA"/>
</dbReference>
<dbReference type="GO" id="GO:0005886">
    <property type="term" value="C:plasma membrane"/>
    <property type="evidence" value="ECO:0007669"/>
    <property type="project" value="TreeGrafter"/>
</dbReference>
<dbReference type="InterPro" id="IPR006750">
    <property type="entry name" value="YdcZ"/>
</dbReference>
<feature type="transmembrane region" description="Helical" evidence="1">
    <location>
        <begin position="124"/>
        <end position="143"/>
    </location>
</feature>
<sequence>MWMYLLMALAAGAVLPLQAGFNAQLALSAGHALWASCVSFAVGLLLLIAVCMTVRLPRPAWADLAAIPFWQWSGGVMGAFFVTAMVVLSPRLGAATMLGMALVGQMTAAALIDHFGLAGFTPHALSLGRVVGIALLITGGILVRQF</sequence>
<keyword evidence="1" id="KW-0472">Membrane</keyword>
<reference evidence="4 5" key="1">
    <citation type="submission" date="2016-10" db="EMBL/GenBank/DDBJ databases">
        <authorList>
            <person name="de Groot N.N."/>
        </authorList>
    </citation>
    <scope>NUCLEOTIDE SEQUENCE [LARGE SCALE GENOMIC DNA]</scope>
    <source>
        <strain evidence="3 4">CGMCC 1.9095</strain>
        <strain evidence="2 5">DSM 22558</strain>
    </source>
</reference>
<feature type="transmembrane region" description="Helical" evidence="1">
    <location>
        <begin position="69"/>
        <end position="88"/>
    </location>
</feature>
<dbReference type="Proteomes" id="UP000186599">
    <property type="component" value="Unassembled WGS sequence"/>
</dbReference>
<dbReference type="EMBL" id="FOUA01000009">
    <property type="protein sequence ID" value="SFM36034.1"/>
    <property type="molecule type" value="Genomic_DNA"/>
</dbReference>
<evidence type="ECO:0000256" key="1">
    <source>
        <dbReference type="SAM" id="Phobius"/>
    </source>
</evidence>
<dbReference type="Proteomes" id="UP000186904">
    <property type="component" value="Unassembled WGS sequence"/>
</dbReference>
<gene>
    <name evidence="3" type="ORF">SAMN04487855_3318</name>
    <name evidence="2" type="ORF">SAMN05216589_3318</name>
</gene>
<dbReference type="OrthoDB" id="7864805at2"/>
<evidence type="ECO:0000313" key="5">
    <source>
        <dbReference type="Proteomes" id="UP000186904"/>
    </source>
</evidence>
<feature type="transmembrane region" description="Helical" evidence="1">
    <location>
        <begin position="94"/>
        <end position="112"/>
    </location>
</feature>
<evidence type="ECO:0000313" key="4">
    <source>
        <dbReference type="Proteomes" id="UP000186599"/>
    </source>
</evidence>
<evidence type="ECO:0000313" key="2">
    <source>
        <dbReference type="EMBL" id="SES34926.1"/>
    </source>
</evidence>
<feature type="transmembrane region" description="Helical" evidence="1">
    <location>
        <begin position="33"/>
        <end position="57"/>
    </location>
</feature>
<proteinExistence type="predicted"/>
<dbReference type="Pfam" id="PF04657">
    <property type="entry name" value="DMT_YdcZ"/>
    <property type="match status" value="1"/>
</dbReference>
<keyword evidence="1" id="KW-0812">Transmembrane</keyword>
<dbReference type="AlphaFoldDB" id="A0A1I4Q7K5"/>
<name>A0A1I4Q7K5_9GAMM</name>
<evidence type="ECO:0000313" key="3">
    <source>
        <dbReference type="EMBL" id="SFM36034.1"/>
    </source>
</evidence>
<accession>A0A1I4Q7K5</accession>
<organism evidence="3 4">
    <name type="scientific">Halopseudomonas bauzanensis</name>
    <dbReference type="NCBI Taxonomy" id="653930"/>
    <lineage>
        <taxon>Bacteria</taxon>
        <taxon>Pseudomonadati</taxon>
        <taxon>Pseudomonadota</taxon>
        <taxon>Gammaproteobacteria</taxon>
        <taxon>Pseudomonadales</taxon>
        <taxon>Pseudomonadaceae</taxon>
        <taxon>Halopseudomonas</taxon>
    </lineage>
</organism>
<protein>
    <submittedName>
        <fullName evidence="3">Transporter family-2 protein</fullName>
    </submittedName>
</protein>
<keyword evidence="4" id="KW-1185">Reference proteome</keyword>
<dbReference type="STRING" id="653930.SAMN05216589_3318"/>
<dbReference type="PANTHER" id="PTHR34821">
    <property type="entry name" value="INNER MEMBRANE PROTEIN YDCZ"/>
    <property type="match status" value="1"/>
</dbReference>
<dbReference type="PANTHER" id="PTHR34821:SF2">
    <property type="entry name" value="INNER MEMBRANE PROTEIN YDCZ"/>
    <property type="match status" value="1"/>
</dbReference>